<dbReference type="GO" id="GO:0009307">
    <property type="term" value="P:DNA restriction-modification system"/>
    <property type="evidence" value="ECO:0007669"/>
    <property type="project" value="UniProtKB-KW"/>
</dbReference>
<dbReference type="InterPro" id="IPR000055">
    <property type="entry name" value="Restrct_endonuc_typeI_TRD"/>
</dbReference>
<gene>
    <name evidence="5" type="primary">hsdS</name>
    <name evidence="5" type="ORF">NCTC7406_04505</name>
</gene>
<dbReference type="Pfam" id="PF01420">
    <property type="entry name" value="Methylase_S"/>
    <property type="match status" value="2"/>
</dbReference>
<name>A0A3S4H2L4_SALET</name>
<feature type="domain" description="Type I restriction modification DNA specificity" evidence="4">
    <location>
        <begin position="289"/>
        <end position="440"/>
    </location>
</feature>
<dbReference type="InterPro" id="IPR051212">
    <property type="entry name" value="Type-I_RE_S_subunit"/>
</dbReference>
<evidence type="ECO:0000256" key="1">
    <source>
        <dbReference type="ARBA" id="ARBA00010923"/>
    </source>
</evidence>
<organism evidence="5 6">
    <name type="scientific">Salmonella enterica subsp. enterica serovar Sanjuan</name>
    <dbReference type="NCBI Taxonomy" id="1160765"/>
    <lineage>
        <taxon>Bacteria</taxon>
        <taxon>Pseudomonadati</taxon>
        <taxon>Pseudomonadota</taxon>
        <taxon>Gammaproteobacteria</taxon>
        <taxon>Enterobacterales</taxon>
        <taxon>Enterobacteriaceae</taxon>
        <taxon>Salmonella</taxon>
    </lineage>
</organism>
<keyword evidence="2" id="KW-0680">Restriction system</keyword>
<feature type="domain" description="Type I restriction modification DNA specificity" evidence="4">
    <location>
        <begin position="7"/>
        <end position="184"/>
    </location>
</feature>
<dbReference type="Proteomes" id="UP000276345">
    <property type="component" value="Chromosome"/>
</dbReference>
<evidence type="ECO:0000259" key="4">
    <source>
        <dbReference type="Pfam" id="PF01420"/>
    </source>
</evidence>
<dbReference type="GO" id="GO:0003677">
    <property type="term" value="F:DNA binding"/>
    <property type="evidence" value="ECO:0007669"/>
    <property type="project" value="UniProtKB-KW"/>
</dbReference>
<accession>A0A3S4H2L4</accession>
<dbReference type="CDD" id="cd17278">
    <property type="entry name" value="RMtype1_S_LdeBORF1052P-TRD2-CR2"/>
    <property type="match status" value="1"/>
</dbReference>
<evidence type="ECO:0000256" key="2">
    <source>
        <dbReference type="ARBA" id="ARBA00022747"/>
    </source>
</evidence>
<protein>
    <submittedName>
        <fullName evidence="5">EcoKI restriction-modification system protein HsdS</fullName>
    </submittedName>
</protein>
<sequence>MTCFTFPSKWEKVELSDIAIFQNGYAFKSSTYIDSGDFVIRIGNVHDTGINLNNPAYVNATALNTEKFRLSQGDILMSLTGNVGRTAFIKEEHLPAVLNQRVAKVVFSSLIEKKFSFYLLRSNIVQSELLKCAKGAAQLNISTKDLDKIVVGIPSIREQKIIAEKLDTLLAQVDSTKARLEQIPQILKRFRQAVLAAAARGELTKDWYTDPNLVSAKSILNEIETERNQAKNNKLIKQSFGKYKDISPLFHVPSKSWEWVCLEQICATNNNALKAGPFGSALKKVDCVEVGYKVYGQEQVISGNESLETYRINDDKYEQLKSCATGPGDILISLVGTIGKVLVLSPQAEFGIINPRLVKITLHNTISPQYIKTYLDSPVSHSFFKGYSHGGTMEILNLSILKELPIALPPLEEQHEIVRRVEQLFAYADTIEKQVNSALTRVNSLTQSILAKAFRGELTAQWRAENPDLISGENSATALLEKIKAERAASGGKKASRKKA</sequence>
<dbReference type="AlphaFoldDB" id="A0A3S4H2L4"/>
<evidence type="ECO:0000313" key="5">
    <source>
        <dbReference type="EMBL" id="VEA09269.1"/>
    </source>
</evidence>
<evidence type="ECO:0000313" key="6">
    <source>
        <dbReference type="Proteomes" id="UP000276345"/>
    </source>
</evidence>
<evidence type="ECO:0000256" key="3">
    <source>
        <dbReference type="ARBA" id="ARBA00023125"/>
    </source>
</evidence>
<dbReference type="InterPro" id="IPR044946">
    <property type="entry name" value="Restrct_endonuc_typeI_TRD_sf"/>
</dbReference>
<dbReference type="PANTHER" id="PTHR43140">
    <property type="entry name" value="TYPE-1 RESTRICTION ENZYME ECOKI SPECIFICITY PROTEIN"/>
    <property type="match status" value="1"/>
</dbReference>
<dbReference type="EMBL" id="LR134142">
    <property type="protein sequence ID" value="VEA09269.1"/>
    <property type="molecule type" value="Genomic_DNA"/>
</dbReference>
<dbReference type="SUPFAM" id="SSF116734">
    <property type="entry name" value="DNA methylase specificity domain"/>
    <property type="match status" value="2"/>
</dbReference>
<reference evidence="5 6" key="1">
    <citation type="submission" date="2018-12" db="EMBL/GenBank/DDBJ databases">
        <authorList>
            <consortium name="Pathogen Informatics"/>
        </authorList>
    </citation>
    <scope>NUCLEOTIDE SEQUENCE [LARGE SCALE GENOMIC DNA]</scope>
    <source>
        <strain evidence="5 6">NCTC7406</strain>
    </source>
</reference>
<dbReference type="REBASE" id="287830">
    <property type="entry name" value="S.Sen7406I"/>
</dbReference>
<dbReference type="Gene3D" id="3.90.220.20">
    <property type="entry name" value="DNA methylase specificity domains"/>
    <property type="match status" value="2"/>
</dbReference>
<keyword evidence="3" id="KW-0238">DNA-binding</keyword>
<dbReference type="PANTHER" id="PTHR43140:SF1">
    <property type="entry name" value="TYPE I RESTRICTION ENZYME ECOKI SPECIFICITY SUBUNIT"/>
    <property type="match status" value="1"/>
</dbReference>
<comment type="similarity">
    <text evidence="1">Belongs to the type-I restriction system S methylase family.</text>
</comment>
<proteinExistence type="inferred from homology"/>